<keyword evidence="2" id="KW-0812">Transmembrane</keyword>
<protein>
    <submittedName>
        <fullName evidence="3">Uncharacterized protein</fullName>
    </submittedName>
</protein>
<evidence type="ECO:0000256" key="1">
    <source>
        <dbReference type="SAM" id="MobiDB-lite"/>
    </source>
</evidence>
<evidence type="ECO:0000256" key="2">
    <source>
        <dbReference type="SAM" id="Phobius"/>
    </source>
</evidence>
<dbReference type="EMBL" id="BBMN01000001">
    <property type="protein sequence ID" value="GAL02953.1"/>
    <property type="molecule type" value="Genomic_DNA"/>
</dbReference>
<gene>
    <name evidence="3" type="ORF">JCM19237_5846</name>
</gene>
<dbReference type="AlphaFoldDB" id="A0A090QL33"/>
<feature type="compositionally biased region" description="Polar residues" evidence="1">
    <location>
        <begin position="25"/>
        <end position="39"/>
    </location>
</feature>
<keyword evidence="2" id="KW-0472">Membrane</keyword>
<dbReference type="STRING" id="754436.JCM19237_5846"/>
<feature type="compositionally biased region" description="Gly residues" evidence="1">
    <location>
        <begin position="9"/>
        <end position="19"/>
    </location>
</feature>
<sequence>MLGAMTSLTGGGALHGGSAGPSAANGKTKNDSTTNNKSGFTGGSVNMGSNNGVPTWALLLAGMAVFYLMVKK</sequence>
<feature type="region of interest" description="Disordered" evidence="1">
    <location>
        <begin position="1"/>
        <end position="49"/>
    </location>
</feature>
<dbReference type="Proteomes" id="UP000029227">
    <property type="component" value="Unassembled WGS sequence"/>
</dbReference>
<evidence type="ECO:0000313" key="3">
    <source>
        <dbReference type="EMBL" id="GAL02953.1"/>
    </source>
</evidence>
<dbReference type="eggNOG" id="ENOG503260D">
    <property type="taxonomic scope" value="Bacteria"/>
</dbReference>
<reference evidence="3 4" key="1">
    <citation type="journal article" date="2014" name="Genome Announc.">
        <title>Draft Genome Sequences of Two Vibrionaceae Species, Vibrio ponticus C121 and Photobacterium aphoticum C119, Isolated as Coral Reef Microbiota.</title>
        <authorList>
            <person name="Al-saari N."/>
            <person name="Meirelles P.M."/>
            <person name="Mino S."/>
            <person name="Suda W."/>
            <person name="Oshima K."/>
            <person name="Hattori M."/>
            <person name="Ohkuma M."/>
            <person name="Thompson F.L."/>
            <person name="Gomez-Gil B."/>
            <person name="Sawabe T."/>
            <person name="Sawabe T."/>
        </authorList>
    </citation>
    <scope>NUCLEOTIDE SEQUENCE [LARGE SCALE GENOMIC DNA]</scope>
    <source>
        <strain evidence="3 4">JCM 19237</strain>
    </source>
</reference>
<accession>A0A090QL33</accession>
<organism evidence="3 4">
    <name type="scientific">Photobacterium aphoticum</name>
    <dbReference type="NCBI Taxonomy" id="754436"/>
    <lineage>
        <taxon>Bacteria</taxon>
        <taxon>Pseudomonadati</taxon>
        <taxon>Pseudomonadota</taxon>
        <taxon>Gammaproteobacteria</taxon>
        <taxon>Vibrionales</taxon>
        <taxon>Vibrionaceae</taxon>
        <taxon>Photobacterium</taxon>
    </lineage>
</organism>
<keyword evidence="2" id="KW-1133">Transmembrane helix</keyword>
<comment type="caution">
    <text evidence="3">The sequence shown here is derived from an EMBL/GenBank/DDBJ whole genome shotgun (WGS) entry which is preliminary data.</text>
</comment>
<feature type="transmembrane region" description="Helical" evidence="2">
    <location>
        <begin position="53"/>
        <end position="70"/>
    </location>
</feature>
<evidence type="ECO:0000313" key="4">
    <source>
        <dbReference type="Proteomes" id="UP000029227"/>
    </source>
</evidence>
<name>A0A090QL33_9GAMM</name>
<proteinExistence type="predicted"/>